<dbReference type="Pfam" id="PF02511">
    <property type="entry name" value="Thy1"/>
    <property type="match status" value="2"/>
</dbReference>
<sequence length="497" mass="57858">MTSDNFFSNPDKRVFILKMENQVDRGALLSRYSRTSSLDIRELYKKEFQENPDRGKKFYERVFLEYGDESVAELISIQIGIQGISNIVTKLIEECRVGLSYLEKSSRYVSYEKKVDGKYLFLDFEKTGIAKKFEGEYNSLMEKLFEFYSYGIPIIKENLKTDFPLSSFQTEGEDSASKAYETAVRSRTLDDMRAILPSSTLTNMGISGNIRAFIHLIQKLDQSGIPEAKEISDLLYDELFSEFENLVKSARDPRYTKNHEPGIEQKDTQSLSSTDGKGINSVDVTLTEYNKKQTSNIGNILCFSNPTYIGQNKKDIIDLIADERRSRRDKLPRAFEFINLTYRIVMNYGAFREFQRHRFMSILRKDITPEHGYYIPEYVSNNPDLSSRMKQLLDDVGKLYIHIRKDSGGKLAQYVLPYCTNYEILVNTNLRELAYFSELRSTPQSHPDLRETAIKMVGTFLDQEPEFKPLFKFVDYGKYPLGRFFQEYRKEEKIKKL</sequence>
<evidence type="ECO:0000256" key="1">
    <source>
        <dbReference type="SAM" id="MobiDB-lite"/>
    </source>
</evidence>
<dbReference type="EMBL" id="LT671858">
    <property type="protein sequence ID" value="SIM71740.1"/>
    <property type="molecule type" value="Genomic_DNA"/>
</dbReference>
<dbReference type="GO" id="GO:0070402">
    <property type="term" value="F:NADPH binding"/>
    <property type="evidence" value="ECO:0007669"/>
    <property type="project" value="TreeGrafter"/>
</dbReference>
<feature type="compositionally biased region" description="Basic and acidic residues" evidence="1">
    <location>
        <begin position="252"/>
        <end position="267"/>
    </location>
</feature>
<proteinExistence type="predicted"/>
<protein>
    <submittedName>
        <fullName evidence="2">Thymidylate synthase ThyX</fullName>
    </submittedName>
</protein>
<dbReference type="RefSeq" id="WP_148689943.1">
    <property type="nucleotide sequence ID" value="NZ_LT671858.1"/>
</dbReference>
<evidence type="ECO:0000313" key="2">
    <source>
        <dbReference type="EMBL" id="SIM71740.1"/>
    </source>
</evidence>
<dbReference type="GeneID" id="41588606"/>
<gene>
    <name evidence="2" type="ORF">CSP5_1361</name>
</gene>
<reference evidence="2 3" key="1">
    <citation type="submission" date="2016-04" db="EMBL/GenBank/DDBJ databases">
        <authorList>
            <person name="Evans L.H."/>
            <person name="Alamgir A."/>
            <person name="Owens N."/>
            <person name="Weber N.D."/>
            <person name="Virtaneva K."/>
            <person name="Barbian K."/>
            <person name="Babar A."/>
            <person name="Rosenke K."/>
        </authorList>
    </citation>
    <scope>NUCLEOTIDE SEQUENCE [LARGE SCALE GENOMIC DNA]</scope>
    <source>
        <strain evidence="3">S5(T) (JCM 30642 \VKM B-2941)</strain>
    </source>
</reference>
<dbReference type="Gene3D" id="3.30.1360.170">
    <property type="match status" value="2"/>
</dbReference>
<dbReference type="GO" id="GO:0004799">
    <property type="term" value="F:thymidylate synthase activity"/>
    <property type="evidence" value="ECO:0007669"/>
    <property type="project" value="TreeGrafter"/>
</dbReference>
<dbReference type="CDD" id="cd20175">
    <property type="entry name" value="ThyX"/>
    <property type="match status" value="1"/>
</dbReference>
<dbReference type="PANTHER" id="PTHR34934">
    <property type="entry name" value="FLAVIN-DEPENDENT THYMIDYLATE SYNTHASE"/>
    <property type="match status" value="1"/>
</dbReference>
<feature type="region of interest" description="Disordered" evidence="1">
    <location>
        <begin position="252"/>
        <end position="276"/>
    </location>
</feature>
<accession>A0A1N5VG45</accession>
<dbReference type="GO" id="GO:0006231">
    <property type="term" value="P:dTMP biosynthetic process"/>
    <property type="evidence" value="ECO:0007669"/>
    <property type="project" value="InterPro"/>
</dbReference>
<evidence type="ECO:0000313" key="3">
    <source>
        <dbReference type="Proteomes" id="UP000195607"/>
    </source>
</evidence>
<dbReference type="GO" id="GO:0050797">
    <property type="term" value="F:thymidylate synthase (FAD) activity"/>
    <property type="evidence" value="ECO:0007669"/>
    <property type="project" value="InterPro"/>
</dbReference>
<dbReference type="InterPro" id="IPR036098">
    <property type="entry name" value="Thymidylate_synthase_ThyX_sf"/>
</dbReference>
<name>A0A1N5VG45_9ARCH</name>
<dbReference type="PANTHER" id="PTHR34934:SF1">
    <property type="entry name" value="FLAVIN-DEPENDENT THYMIDYLATE SYNTHASE"/>
    <property type="match status" value="1"/>
</dbReference>
<dbReference type="SUPFAM" id="SSF69796">
    <property type="entry name" value="Thymidylate synthase-complementing protein Thy1"/>
    <property type="match status" value="2"/>
</dbReference>
<dbReference type="InterPro" id="IPR003669">
    <property type="entry name" value="Thymidylate_synthase_ThyX"/>
</dbReference>
<dbReference type="Proteomes" id="UP000195607">
    <property type="component" value="Chromosome I"/>
</dbReference>
<dbReference type="AlphaFoldDB" id="A0A1N5VG45"/>
<dbReference type="GO" id="GO:0050660">
    <property type="term" value="F:flavin adenine dinucleotide binding"/>
    <property type="evidence" value="ECO:0007669"/>
    <property type="project" value="InterPro"/>
</dbReference>
<dbReference type="PROSITE" id="PS51331">
    <property type="entry name" value="THYX"/>
    <property type="match status" value="2"/>
</dbReference>
<organism evidence="2 3">
    <name type="scientific">Cuniculiplasma divulgatum</name>
    <dbReference type="NCBI Taxonomy" id="1673428"/>
    <lineage>
        <taxon>Archaea</taxon>
        <taxon>Methanobacteriati</taxon>
        <taxon>Thermoplasmatota</taxon>
        <taxon>Thermoplasmata</taxon>
        <taxon>Thermoplasmatales</taxon>
        <taxon>Cuniculiplasmataceae</taxon>
        <taxon>Cuniculiplasma</taxon>
    </lineage>
</organism>